<name>A0A068NKU0_FIMGI</name>
<sequence>MALRHAGHSVEIAPIDGCIRVKTGPSGGTQIEGTFRPEDLEKAMRVAVERPSH</sequence>
<reference evidence="1 2" key="1">
    <citation type="journal article" date="2014" name="PLoS ONE">
        <title>The first complete genome sequence of the class fimbriimonadia in the phylum armatimonadetes.</title>
        <authorList>
            <person name="Hu Z.Y."/>
            <person name="Wang Y.Z."/>
            <person name="Im W.T."/>
            <person name="Wang S.Y."/>
            <person name="Zhao G.P."/>
            <person name="Zheng H.J."/>
            <person name="Quan Z.X."/>
        </authorList>
    </citation>
    <scope>NUCLEOTIDE SEQUENCE [LARGE SCALE GENOMIC DNA]</scope>
    <source>
        <strain evidence="1">Gsoil 348</strain>
    </source>
</reference>
<proteinExistence type="predicted"/>
<gene>
    <name evidence="1" type="ORF">OP10G_0713</name>
</gene>
<evidence type="ECO:0000313" key="2">
    <source>
        <dbReference type="Proteomes" id="UP000027982"/>
    </source>
</evidence>
<organism evidence="1 2">
    <name type="scientific">Fimbriimonas ginsengisoli Gsoil 348</name>
    <dbReference type="NCBI Taxonomy" id="661478"/>
    <lineage>
        <taxon>Bacteria</taxon>
        <taxon>Bacillati</taxon>
        <taxon>Armatimonadota</taxon>
        <taxon>Fimbriimonadia</taxon>
        <taxon>Fimbriimonadales</taxon>
        <taxon>Fimbriimonadaceae</taxon>
        <taxon>Fimbriimonas</taxon>
    </lineage>
</organism>
<dbReference type="AlphaFoldDB" id="A0A068NKU0"/>
<keyword evidence="2" id="KW-1185">Reference proteome</keyword>
<accession>A0A068NKU0</accession>
<dbReference type="KEGG" id="fgi:OP10G_0713"/>
<evidence type="ECO:0000313" key="1">
    <source>
        <dbReference type="EMBL" id="AIE84081.1"/>
    </source>
</evidence>
<protein>
    <submittedName>
        <fullName evidence="1">Uncharacterized protein</fullName>
    </submittedName>
</protein>
<dbReference type="EMBL" id="CP007139">
    <property type="protein sequence ID" value="AIE84081.1"/>
    <property type="molecule type" value="Genomic_DNA"/>
</dbReference>
<dbReference type="HOGENOM" id="CLU_3061761_0_0_0"/>
<dbReference type="Proteomes" id="UP000027982">
    <property type="component" value="Chromosome"/>
</dbReference>